<evidence type="ECO:0000313" key="3">
    <source>
        <dbReference type="Proteomes" id="UP000095746"/>
    </source>
</evidence>
<dbReference type="EMBL" id="CYZT01001044">
    <property type="protein sequence ID" value="CUQ39818.1"/>
    <property type="molecule type" value="Genomic_DNA"/>
</dbReference>
<evidence type="ECO:0000313" key="2">
    <source>
        <dbReference type="EMBL" id="CUQ39818.1"/>
    </source>
</evidence>
<accession>A0A174W5W1</accession>
<gene>
    <name evidence="2" type="ORF">ERS852411_04355</name>
</gene>
<protein>
    <submittedName>
        <fullName evidence="2">Uncharacterized protein</fullName>
    </submittedName>
</protein>
<feature type="compositionally biased region" description="Basic and acidic residues" evidence="1">
    <location>
        <begin position="28"/>
        <end position="46"/>
    </location>
</feature>
<sequence>MRASREVRAGTTHPSTRAIRGSQPGVTEMHRGSSTKGKELTKTSQKERRRTTPSPSRAPSGTRARRTSRVAQLVQRASGRERAGSRVKPSSRLAETVLTTSTRRASAPRASGCHSRRTARTQAAASRARGRAHQRRGRDQRPRKASAAAAQPSSRGRA</sequence>
<dbReference type="AlphaFoldDB" id="A0A174W5W1"/>
<name>A0A174W5W1_FLAPL</name>
<feature type="compositionally biased region" description="Low complexity" evidence="1">
    <location>
        <begin position="52"/>
        <end position="62"/>
    </location>
</feature>
<feature type="region of interest" description="Disordered" evidence="1">
    <location>
        <begin position="1"/>
        <end position="158"/>
    </location>
</feature>
<dbReference type="Proteomes" id="UP000095746">
    <property type="component" value="Unassembled WGS sequence"/>
</dbReference>
<reference evidence="2 3" key="1">
    <citation type="submission" date="2015-09" db="EMBL/GenBank/DDBJ databases">
        <authorList>
            <consortium name="Pathogen Informatics"/>
        </authorList>
    </citation>
    <scope>NUCLEOTIDE SEQUENCE [LARGE SCALE GENOMIC DNA]</scope>
    <source>
        <strain evidence="2 3">2789STDY5608854</strain>
    </source>
</reference>
<evidence type="ECO:0000256" key="1">
    <source>
        <dbReference type="SAM" id="MobiDB-lite"/>
    </source>
</evidence>
<organism evidence="2 3">
    <name type="scientific">Flavonifractor plautii</name>
    <name type="common">Fusobacterium plautii</name>
    <dbReference type="NCBI Taxonomy" id="292800"/>
    <lineage>
        <taxon>Bacteria</taxon>
        <taxon>Bacillati</taxon>
        <taxon>Bacillota</taxon>
        <taxon>Clostridia</taxon>
        <taxon>Eubacteriales</taxon>
        <taxon>Oscillospiraceae</taxon>
        <taxon>Flavonifractor</taxon>
    </lineage>
</organism>
<proteinExistence type="predicted"/>